<protein>
    <submittedName>
        <fullName evidence="2">Secreted protein</fullName>
    </submittedName>
</protein>
<evidence type="ECO:0000313" key="2">
    <source>
        <dbReference type="EMBL" id="EMI56686.1"/>
    </source>
</evidence>
<proteinExistence type="predicted"/>
<dbReference type="Proteomes" id="UP000011885">
    <property type="component" value="Unassembled WGS sequence"/>
</dbReference>
<feature type="chain" id="PRO_5004073217" evidence="1">
    <location>
        <begin position="22"/>
        <end position="62"/>
    </location>
</feature>
<dbReference type="PATRIC" id="fig|1263870.3.peg.1996"/>
<name>M5UFR5_9BACT</name>
<dbReference type="OrthoDB" id="292465at2"/>
<comment type="caution">
    <text evidence="2">The sequence shown here is derived from an EMBL/GenBank/DDBJ whole genome shotgun (WGS) entry which is preliminary data.</text>
</comment>
<evidence type="ECO:0000256" key="1">
    <source>
        <dbReference type="SAM" id="SignalP"/>
    </source>
</evidence>
<sequence>MSRFSIAFAAAVCLSSMSIVGCGDSGPTAPTGDEIQNFVDENPDIVAETERYEADPFDESTE</sequence>
<keyword evidence="1" id="KW-0732">Signal</keyword>
<keyword evidence="3" id="KW-1185">Reference proteome</keyword>
<dbReference type="RefSeq" id="WP_008676702.1">
    <property type="nucleotide sequence ID" value="NZ_ANOH01000132.1"/>
</dbReference>
<dbReference type="EMBL" id="ANOH01000132">
    <property type="protein sequence ID" value="EMI56686.1"/>
    <property type="molecule type" value="Genomic_DNA"/>
</dbReference>
<gene>
    <name evidence="2" type="ORF">RSSM_01868</name>
</gene>
<evidence type="ECO:0000313" key="3">
    <source>
        <dbReference type="Proteomes" id="UP000011885"/>
    </source>
</evidence>
<dbReference type="AlphaFoldDB" id="M5UFR5"/>
<feature type="signal peptide" evidence="1">
    <location>
        <begin position="1"/>
        <end position="21"/>
    </location>
</feature>
<dbReference type="PROSITE" id="PS51257">
    <property type="entry name" value="PROKAR_LIPOPROTEIN"/>
    <property type="match status" value="1"/>
</dbReference>
<reference evidence="2 3" key="1">
    <citation type="journal article" date="2013" name="Mar. Genomics">
        <title>Expression of sulfatases in Rhodopirellula baltica and the diversity of sulfatases in the genus Rhodopirellula.</title>
        <authorList>
            <person name="Wegner C.E."/>
            <person name="Richter-Heitmann T."/>
            <person name="Klindworth A."/>
            <person name="Klockow C."/>
            <person name="Richter M."/>
            <person name="Achstetter T."/>
            <person name="Glockner F.O."/>
            <person name="Harder J."/>
        </authorList>
    </citation>
    <scope>NUCLEOTIDE SEQUENCE [LARGE SCALE GENOMIC DNA]</scope>
    <source>
        <strain evidence="2 3">SM41</strain>
    </source>
</reference>
<accession>M5UFR5</accession>
<organism evidence="2 3">
    <name type="scientific">Rhodopirellula sallentina SM41</name>
    <dbReference type="NCBI Taxonomy" id="1263870"/>
    <lineage>
        <taxon>Bacteria</taxon>
        <taxon>Pseudomonadati</taxon>
        <taxon>Planctomycetota</taxon>
        <taxon>Planctomycetia</taxon>
        <taxon>Pirellulales</taxon>
        <taxon>Pirellulaceae</taxon>
        <taxon>Rhodopirellula</taxon>
    </lineage>
</organism>